<evidence type="ECO:0000256" key="6">
    <source>
        <dbReference type="ARBA" id="ARBA00023163"/>
    </source>
</evidence>
<dbReference type="GO" id="GO:0003700">
    <property type="term" value="F:DNA-binding transcription factor activity"/>
    <property type="evidence" value="ECO:0000318"/>
    <property type="project" value="GO_Central"/>
</dbReference>
<keyword evidence="1" id="KW-0479">Metal-binding</keyword>
<feature type="compositionally biased region" description="Basic and acidic residues" evidence="9">
    <location>
        <begin position="164"/>
        <end position="185"/>
    </location>
</feature>
<dbReference type="InterPro" id="IPR001628">
    <property type="entry name" value="Znf_hrmn_rcpt"/>
</dbReference>
<keyword evidence="13" id="KW-1185">Reference proteome</keyword>
<dbReference type="GO" id="GO:0005634">
    <property type="term" value="C:nucleus"/>
    <property type="evidence" value="ECO:0000318"/>
    <property type="project" value="GO_Central"/>
</dbReference>
<dbReference type="GO" id="GO:0008270">
    <property type="term" value="F:zinc ion binding"/>
    <property type="evidence" value="ECO:0007669"/>
    <property type="project" value="UniProtKB-KW"/>
</dbReference>
<dbReference type="PROSITE" id="PS51030">
    <property type="entry name" value="NUCLEAR_REC_DBD_2"/>
    <property type="match status" value="1"/>
</dbReference>
<keyword evidence="8" id="KW-0539">Nucleus</keyword>
<evidence type="ECO:0000256" key="3">
    <source>
        <dbReference type="ARBA" id="ARBA00022833"/>
    </source>
</evidence>
<dbReference type="Pfam" id="PF00104">
    <property type="entry name" value="Hormone_recep"/>
    <property type="match status" value="2"/>
</dbReference>
<dbReference type="InterPro" id="IPR013088">
    <property type="entry name" value="Znf_NHR/GATA"/>
</dbReference>
<evidence type="ECO:0000313" key="13">
    <source>
        <dbReference type="Proteomes" id="UP000005239"/>
    </source>
</evidence>
<organism evidence="12 13">
    <name type="scientific">Pristionchus pacificus</name>
    <name type="common">Parasitic nematode worm</name>
    <dbReference type="NCBI Taxonomy" id="54126"/>
    <lineage>
        <taxon>Eukaryota</taxon>
        <taxon>Metazoa</taxon>
        <taxon>Ecdysozoa</taxon>
        <taxon>Nematoda</taxon>
        <taxon>Chromadorea</taxon>
        <taxon>Rhabditida</taxon>
        <taxon>Rhabditina</taxon>
        <taxon>Diplogasteromorpha</taxon>
        <taxon>Diplogasteroidea</taxon>
        <taxon>Neodiplogasteridae</taxon>
        <taxon>Pristionchus</taxon>
    </lineage>
</organism>
<evidence type="ECO:0000259" key="10">
    <source>
        <dbReference type="PROSITE" id="PS51030"/>
    </source>
</evidence>
<feature type="domain" description="NR LBD" evidence="11">
    <location>
        <begin position="198"/>
        <end position="456"/>
    </location>
</feature>
<keyword evidence="5" id="KW-0238">DNA-binding</keyword>
<feature type="region of interest" description="Disordered" evidence="9">
    <location>
        <begin position="164"/>
        <end position="193"/>
    </location>
</feature>
<evidence type="ECO:0000256" key="8">
    <source>
        <dbReference type="ARBA" id="ARBA00023242"/>
    </source>
</evidence>
<evidence type="ECO:0000313" key="12">
    <source>
        <dbReference type="EnsemblMetazoa" id="PPA31202.1"/>
    </source>
</evidence>
<evidence type="ECO:0000256" key="9">
    <source>
        <dbReference type="SAM" id="MobiDB-lite"/>
    </source>
</evidence>
<feature type="domain" description="NR LBD" evidence="11">
    <location>
        <begin position="579"/>
        <end position="840"/>
    </location>
</feature>
<evidence type="ECO:0000259" key="11">
    <source>
        <dbReference type="PROSITE" id="PS51843"/>
    </source>
</evidence>
<dbReference type="PRINTS" id="PR00047">
    <property type="entry name" value="STROIDFINGER"/>
</dbReference>
<sequence>MWRHTNNYNKRYRQIEVEYVYPLPCFTTDAATLTSILLSLPSPLPFFLSPTRLSNQSRVARSILDTLLSPLFRLDFRCPIEKRGDMAKPLSKRVCLICGAPTNYAHFGIDSCRACAEFYKRTVTGTKNYACRQGNRQCTISKSDRFICRRCRYEKCRNLGMSLDDPRKKKKPEEPKLTPKEEEPRPSTSVDLPSVLSPKESILERITREHTMSIERRRIVEMSIRPTSLRQHVKVEHNGEDLLLCSWTFLMDCLRMYAGDYFALAAACFPEFDALTLDEKRLMLQSCAARIYILESHCLTAKVFRTGEGPLCMLTLTTCLDRDNMKFLIQDSNPSARHGDILMRIVWPMLEKTELTDTEFFALFGLVVWQIDPSQLLPDRIVDMSEKIRQDIFADLRRYYREVLKLDDYSVRLGNLMTLEYTIQEANSLMNEEMQTYNLLDMLHADASFLQVVLQIKLLGRLVTPILAVLSVSLLVAGSHHVGCKKNLPHLWGANELRALWHRFVQSMRRILQARSDREQKGERKCRISKNERFVCRRCRFEKCQDLGMTLEDPRKRRRSEMLPEFVHPSTSVCLSPKRAFSVINRISKEHDAKMDQRLRDELFIRPNSLRQHDLMLCSWSFLMDCLKLYVSDYFQIIGTCFPEFEKFTLQEKFLMLQSCAVRIYLLETAFLTVKTFGHGEGPMYKLTLTTCVDRNNLTFFIKDSNPSERHADIVKSLEYCLNRLVKILRPAFEKTVLTNTEFHALLGLVHCQIDPSRIDLPESIVEMANKFRQEIIADLRRYYQGELKLKDYSVRLGNLMTIEHTIQEANTLMAEDIQTYNLLDMLHADAAFLQAVLSIRL</sequence>
<evidence type="ECO:0000256" key="4">
    <source>
        <dbReference type="ARBA" id="ARBA00023015"/>
    </source>
</evidence>
<gene>
    <name evidence="12" type="primary">WBGene00204067</name>
</gene>
<dbReference type="PANTHER" id="PTHR46011:SF6">
    <property type="entry name" value="HIGH ZINC ACTIVATED NUCLEAR RECEPTOR PROTEIN"/>
    <property type="match status" value="1"/>
</dbReference>
<keyword evidence="7" id="KW-0675">Receptor</keyword>
<reference evidence="12" key="2">
    <citation type="submission" date="2022-06" db="UniProtKB">
        <authorList>
            <consortium name="EnsemblMetazoa"/>
        </authorList>
    </citation>
    <scope>IDENTIFICATION</scope>
    <source>
        <strain evidence="12">PS312</strain>
    </source>
</reference>
<keyword evidence="2" id="KW-0863">Zinc-finger</keyword>
<dbReference type="AlphaFoldDB" id="A0A8R1YKY8"/>
<dbReference type="Pfam" id="PF00105">
    <property type="entry name" value="zf-C4"/>
    <property type="match status" value="2"/>
</dbReference>
<reference evidence="13" key="1">
    <citation type="journal article" date="2008" name="Nat. Genet.">
        <title>The Pristionchus pacificus genome provides a unique perspective on nematode lifestyle and parasitism.</title>
        <authorList>
            <person name="Dieterich C."/>
            <person name="Clifton S.W."/>
            <person name="Schuster L.N."/>
            <person name="Chinwalla A."/>
            <person name="Delehaunty K."/>
            <person name="Dinkelacker I."/>
            <person name="Fulton L."/>
            <person name="Fulton R."/>
            <person name="Godfrey J."/>
            <person name="Minx P."/>
            <person name="Mitreva M."/>
            <person name="Roeseler W."/>
            <person name="Tian H."/>
            <person name="Witte H."/>
            <person name="Yang S.P."/>
            <person name="Wilson R.K."/>
            <person name="Sommer R.J."/>
        </authorList>
    </citation>
    <scope>NUCLEOTIDE SEQUENCE [LARGE SCALE GENOMIC DNA]</scope>
    <source>
        <strain evidence="13">PS312</strain>
    </source>
</reference>
<evidence type="ECO:0000256" key="1">
    <source>
        <dbReference type="ARBA" id="ARBA00022723"/>
    </source>
</evidence>
<dbReference type="SUPFAM" id="SSF48508">
    <property type="entry name" value="Nuclear receptor ligand-binding domain"/>
    <property type="match status" value="2"/>
</dbReference>
<evidence type="ECO:0000256" key="2">
    <source>
        <dbReference type="ARBA" id="ARBA00022771"/>
    </source>
</evidence>
<dbReference type="PROSITE" id="PS51843">
    <property type="entry name" value="NR_LBD"/>
    <property type="match status" value="2"/>
</dbReference>
<dbReference type="Proteomes" id="UP000005239">
    <property type="component" value="Unassembled WGS sequence"/>
</dbReference>
<keyword evidence="3" id="KW-0862">Zinc</keyword>
<proteinExistence type="predicted"/>
<name>A0A8R1YKY8_PRIPA</name>
<dbReference type="PANTHER" id="PTHR46011">
    <property type="entry name" value="NUCLEAR HORMONE RECEPTOR FAMILY MEMBER NHR-86-RELATED"/>
    <property type="match status" value="1"/>
</dbReference>
<dbReference type="EnsemblMetazoa" id="PPA31202.1">
    <property type="protein sequence ID" value="PPA31202.1"/>
    <property type="gene ID" value="WBGene00204067"/>
</dbReference>
<keyword evidence="4" id="KW-0805">Transcription regulation</keyword>
<evidence type="ECO:0000256" key="5">
    <source>
        <dbReference type="ARBA" id="ARBA00023125"/>
    </source>
</evidence>
<dbReference type="Gene3D" id="1.10.565.10">
    <property type="entry name" value="Retinoid X Receptor"/>
    <property type="match status" value="2"/>
</dbReference>
<evidence type="ECO:0008006" key="14">
    <source>
        <dbReference type="Google" id="ProtNLM"/>
    </source>
</evidence>
<dbReference type="InterPro" id="IPR000536">
    <property type="entry name" value="Nucl_hrmn_rcpt_lig-bd"/>
</dbReference>
<keyword evidence="6" id="KW-0804">Transcription</keyword>
<dbReference type="GO" id="GO:0043565">
    <property type="term" value="F:sequence-specific DNA binding"/>
    <property type="evidence" value="ECO:0007669"/>
    <property type="project" value="InterPro"/>
</dbReference>
<evidence type="ECO:0000256" key="7">
    <source>
        <dbReference type="ARBA" id="ARBA00023170"/>
    </source>
</evidence>
<dbReference type="Gene3D" id="3.30.50.10">
    <property type="entry name" value="Erythroid Transcription Factor GATA-1, subunit A"/>
    <property type="match status" value="2"/>
</dbReference>
<dbReference type="SMART" id="SM00430">
    <property type="entry name" value="HOLI"/>
    <property type="match status" value="2"/>
</dbReference>
<protein>
    <recommendedName>
        <fullName evidence="14">Nuclear receptor</fullName>
    </recommendedName>
</protein>
<dbReference type="InterPro" id="IPR035500">
    <property type="entry name" value="NHR-like_dom_sf"/>
</dbReference>
<dbReference type="SMART" id="SM00399">
    <property type="entry name" value="ZnF_C4"/>
    <property type="match status" value="1"/>
</dbReference>
<dbReference type="SUPFAM" id="SSF57716">
    <property type="entry name" value="Glucocorticoid receptor-like (DNA-binding domain)"/>
    <property type="match status" value="2"/>
</dbReference>
<feature type="domain" description="Nuclear receptor" evidence="10">
    <location>
        <begin position="92"/>
        <end position="168"/>
    </location>
</feature>
<accession>A0A8R1YKY8</accession>